<dbReference type="AlphaFoldDB" id="A0A915KLC8"/>
<dbReference type="GO" id="GO:0043022">
    <property type="term" value="F:ribosome binding"/>
    <property type="evidence" value="ECO:0007669"/>
    <property type="project" value="InterPro"/>
</dbReference>
<keyword evidence="1" id="KW-0496">Mitochondrion</keyword>
<evidence type="ECO:0000256" key="2">
    <source>
        <dbReference type="SAM" id="Phobius"/>
    </source>
</evidence>
<reference evidence="5" key="1">
    <citation type="submission" date="2022-11" db="UniProtKB">
        <authorList>
            <consortium name="WormBaseParasite"/>
        </authorList>
    </citation>
    <scope>IDENTIFICATION</scope>
</reference>
<dbReference type="Pfam" id="PF07766">
    <property type="entry name" value="LETM1_RBD"/>
    <property type="match status" value="1"/>
</dbReference>
<dbReference type="Proteomes" id="UP000887565">
    <property type="component" value="Unplaced"/>
</dbReference>
<keyword evidence="2" id="KW-0812">Transmembrane</keyword>
<proteinExistence type="predicted"/>
<dbReference type="WBParaSite" id="nRc.2.0.1.t38621-RA">
    <property type="protein sequence ID" value="nRc.2.0.1.t38621-RA"/>
    <property type="gene ID" value="nRc.2.0.1.g38621"/>
</dbReference>
<protein>
    <submittedName>
        <fullName evidence="5">Letm1 RBD domain-containing protein</fullName>
    </submittedName>
</protein>
<sequence length="278" mass="32202">MSNKLLGREHKTLSPFSEGGGRACLGDLKEYYRIRQAISRGKPLNNLSVHELHILLLTPNDLQKMFLLGTIIVLPFTVFIVGAALQVAYSVFFPRFLLTRHFWTPDQIAHFNDVTLQSRKRHYFDKAILQFFEKLENKSENVDFARDFKKYGRISLEQQHSYESILNSSRLSLDKLRFVHMFFLGRSHGIIPLLNGELMLKNRAALIKCLDAKLVNTNLYNLNAEELDISLFVRQINARNFGKEAKVHALDRWLKFSTRGPSKSDSWILHAILFDNHD</sequence>
<evidence type="ECO:0000313" key="4">
    <source>
        <dbReference type="Proteomes" id="UP000887565"/>
    </source>
</evidence>
<keyword evidence="2" id="KW-1133">Transmembrane helix</keyword>
<dbReference type="PROSITE" id="PS51758">
    <property type="entry name" value="LETM1_RBD"/>
    <property type="match status" value="1"/>
</dbReference>
<organism evidence="4 5">
    <name type="scientific">Romanomermis culicivorax</name>
    <name type="common">Nematode worm</name>
    <dbReference type="NCBI Taxonomy" id="13658"/>
    <lineage>
        <taxon>Eukaryota</taxon>
        <taxon>Metazoa</taxon>
        <taxon>Ecdysozoa</taxon>
        <taxon>Nematoda</taxon>
        <taxon>Enoplea</taxon>
        <taxon>Dorylaimia</taxon>
        <taxon>Mermithida</taxon>
        <taxon>Mermithoidea</taxon>
        <taxon>Mermithidae</taxon>
        <taxon>Romanomermis</taxon>
    </lineage>
</organism>
<feature type="transmembrane region" description="Helical" evidence="2">
    <location>
        <begin position="65"/>
        <end position="92"/>
    </location>
</feature>
<keyword evidence="2" id="KW-0472">Membrane</keyword>
<dbReference type="OMA" id="WCWSDIK"/>
<keyword evidence="4" id="KW-1185">Reference proteome</keyword>
<evidence type="ECO:0000256" key="1">
    <source>
        <dbReference type="PROSITE-ProRule" id="PRU01094"/>
    </source>
</evidence>
<evidence type="ECO:0000259" key="3">
    <source>
        <dbReference type="PROSITE" id="PS51758"/>
    </source>
</evidence>
<name>A0A915KLC8_ROMCU</name>
<dbReference type="InterPro" id="IPR033122">
    <property type="entry name" value="LETM1-like_RBD"/>
</dbReference>
<evidence type="ECO:0000313" key="5">
    <source>
        <dbReference type="WBParaSite" id="nRc.2.0.1.t38621-RA"/>
    </source>
</evidence>
<feature type="domain" description="Letm1 RBD" evidence="3">
    <location>
        <begin position="95"/>
        <end position="278"/>
    </location>
</feature>
<accession>A0A915KLC8</accession>